<dbReference type="EMBL" id="CH474005">
    <property type="protein sequence ID" value="EDL96647.1"/>
    <property type="molecule type" value="Genomic_DNA"/>
</dbReference>
<sequence>MEAPWVDRLQLLQQLEPSYSLQPRGGCPLSPGRGCLEIIAWIYSGHKVGSNPLD</sequence>
<dbReference type="EMBL" id="CH474005">
    <property type="protein sequence ID" value="EDL96649.1"/>
    <property type="molecule type" value="Genomic_DNA"/>
</dbReference>
<reference evidence="1 2" key="2">
    <citation type="submission" date="2005-09" db="EMBL/GenBank/DDBJ databases">
        <authorList>
            <person name="Mural R.J."/>
            <person name="Li P.W."/>
            <person name="Adams M.D."/>
            <person name="Amanatides P.G."/>
            <person name="Baden-Tillson H."/>
            <person name="Barnstead M."/>
            <person name="Chin S.H."/>
            <person name="Dew I."/>
            <person name="Evans C.A."/>
            <person name="Ferriera S."/>
            <person name="Flanigan M."/>
            <person name="Fosler C."/>
            <person name="Glodek A."/>
            <person name="Gu Z."/>
            <person name="Holt R.A."/>
            <person name="Jennings D."/>
            <person name="Kraft C.L."/>
            <person name="Lu F."/>
            <person name="Nguyen T."/>
            <person name="Nusskern D.R."/>
            <person name="Pfannkoch C.M."/>
            <person name="Sitter C."/>
            <person name="Sutton G.G."/>
            <person name="Venter J.C."/>
            <person name="Wang Z."/>
            <person name="Woodage T."/>
            <person name="Zheng X.H."/>
            <person name="Zhong F."/>
        </authorList>
    </citation>
    <scope>NUCLEOTIDE SEQUENCE [LARGE SCALE GENOMIC DNA]</scope>
    <source>
        <strain evidence="1">BN</strain>
        <strain evidence="2">BN, Sprague-Dawley</strain>
    </source>
</reference>
<dbReference type="AlphaFoldDB" id="A6JWW2"/>
<reference evidence="1" key="1">
    <citation type="journal article" date="2005" name="Genome Res.">
        <title>Gene and alternative splicing annotation with AIR.</title>
        <authorList>
            <person name="Florea L."/>
            <person name="Di Francesco V."/>
            <person name="Miller J."/>
            <person name="Turner R."/>
            <person name="Yao A."/>
            <person name="Harris M."/>
            <person name="Walenz B."/>
            <person name="Mobarry C."/>
            <person name="Merkulov G.V."/>
            <person name="Charlab R."/>
            <person name="Dew I."/>
            <person name="Deng Z."/>
            <person name="Istrail S."/>
            <person name="Li P."/>
            <person name="Sutton G."/>
        </authorList>
    </citation>
    <scope>NUCLEOTIDE SEQUENCE</scope>
    <source>
        <strain evidence="1">BN</strain>
    </source>
</reference>
<accession>A6JWW2</accession>
<dbReference type="Proteomes" id="UP000234681">
    <property type="component" value="Chromosome 3"/>
</dbReference>
<protein>
    <submittedName>
        <fullName evidence="1">RCG32392, isoform CRA_a</fullName>
    </submittedName>
</protein>
<proteinExistence type="predicted"/>
<name>A6JWW2_RAT</name>
<dbReference type="EMBL" id="CH474005">
    <property type="protein sequence ID" value="EDL96652.1"/>
    <property type="molecule type" value="Genomic_DNA"/>
</dbReference>
<dbReference type="EMBL" id="CH474005">
    <property type="protein sequence ID" value="EDL96648.1"/>
    <property type="molecule type" value="Genomic_DNA"/>
</dbReference>
<evidence type="ECO:0000313" key="1">
    <source>
        <dbReference type="EMBL" id="EDL96652.1"/>
    </source>
</evidence>
<evidence type="ECO:0000313" key="2">
    <source>
        <dbReference type="Proteomes" id="UP000234681"/>
    </source>
</evidence>
<dbReference type="EMBL" id="CH474005">
    <property type="protein sequence ID" value="EDL96651.1"/>
    <property type="molecule type" value="Genomic_DNA"/>
</dbReference>
<dbReference type="EMBL" id="CH474005">
    <property type="protein sequence ID" value="EDL96650.1"/>
    <property type="molecule type" value="Genomic_DNA"/>
</dbReference>
<gene>
    <name evidence="1" type="ORF">rCG_32392</name>
</gene>
<organism evidence="1 2">
    <name type="scientific">Rattus norvegicus</name>
    <name type="common">Rat</name>
    <dbReference type="NCBI Taxonomy" id="10116"/>
    <lineage>
        <taxon>Eukaryota</taxon>
        <taxon>Metazoa</taxon>
        <taxon>Chordata</taxon>
        <taxon>Craniata</taxon>
        <taxon>Vertebrata</taxon>
        <taxon>Euteleostomi</taxon>
        <taxon>Mammalia</taxon>
        <taxon>Eutheria</taxon>
        <taxon>Euarchontoglires</taxon>
        <taxon>Glires</taxon>
        <taxon>Rodentia</taxon>
        <taxon>Myomorpha</taxon>
        <taxon>Muroidea</taxon>
        <taxon>Muridae</taxon>
        <taxon>Murinae</taxon>
        <taxon>Rattus</taxon>
    </lineage>
</organism>